<evidence type="ECO:0000313" key="1">
    <source>
        <dbReference type="EMBL" id="OAE25630.1"/>
    </source>
</evidence>
<evidence type="ECO:0000313" key="2">
    <source>
        <dbReference type="Proteomes" id="UP000077202"/>
    </source>
</evidence>
<sequence>MAPKKSEKVRELVPLNVLYEELRSFKHELRELRLDFLLWNWNCVSASIWKEVMDKSATEGKELRGNPILWTVKHWTKVMGPYAGSDGDLLFDKNSVGLMRVEKFSYGPLFETGRQGTNGWKTIDYKDPKRRVIALGIMHILRLARTTYVKAWQHTPPIED</sequence>
<proteinExistence type="predicted"/>
<protein>
    <submittedName>
        <fullName evidence="1">Uncharacterized protein</fullName>
    </submittedName>
</protein>
<dbReference type="AlphaFoldDB" id="A0A176VXU3"/>
<reference evidence="1" key="1">
    <citation type="submission" date="2016-03" db="EMBL/GenBank/DDBJ databases">
        <title>Mechanisms controlling the formation of the plant cell surface in tip-growing cells are functionally conserved among land plants.</title>
        <authorList>
            <person name="Honkanen S."/>
            <person name="Jones V.A."/>
            <person name="Morieri G."/>
            <person name="Champion C."/>
            <person name="Hetherington A.J."/>
            <person name="Kelly S."/>
            <person name="Saint-Marcoux D."/>
            <person name="Proust H."/>
            <person name="Prescott H."/>
            <person name="Dolan L."/>
        </authorList>
    </citation>
    <scope>NUCLEOTIDE SEQUENCE [LARGE SCALE GENOMIC DNA]</scope>
    <source>
        <tissue evidence="1">Whole gametophyte</tissue>
    </source>
</reference>
<keyword evidence="2" id="KW-1185">Reference proteome</keyword>
<gene>
    <name evidence="1" type="ORF">AXG93_2506s1100</name>
</gene>
<name>A0A176VXU3_MARPO</name>
<dbReference type="Proteomes" id="UP000077202">
    <property type="component" value="Unassembled WGS sequence"/>
</dbReference>
<comment type="caution">
    <text evidence="1">The sequence shown here is derived from an EMBL/GenBank/DDBJ whole genome shotgun (WGS) entry which is preliminary data.</text>
</comment>
<dbReference type="EMBL" id="LVLJ01002299">
    <property type="protein sequence ID" value="OAE25630.1"/>
    <property type="molecule type" value="Genomic_DNA"/>
</dbReference>
<organism evidence="1 2">
    <name type="scientific">Marchantia polymorpha subsp. ruderalis</name>
    <dbReference type="NCBI Taxonomy" id="1480154"/>
    <lineage>
        <taxon>Eukaryota</taxon>
        <taxon>Viridiplantae</taxon>
        <taxon>Streptophyta</taxon>
        <taxon>Embryophyta</taxon>
        <taxon>Marchantiophyta</taxon>
        <taxon>Marchantiopsida</taxon>
        <taxon>Marchantiidae</taxon>
        <taxon>Marchantiales</taxon>
        <taxon>Marchantiaceae</taxon>
        <taxon>Marchantia</taxon>
    </lineage>
</organism>
<accession>A0A176VXU3</accession>